<dbReference type="RefSeq" id="XP_040686520.1">
    <property type="nucleotide sequence ID" value="XM_040835885.1"/>
</dbReference>
<gene>
    <name evidence="1" type="ORF">ASPWEDRAFT_42878</name>
</gene>
<dbReference type="Gene3D" id="3.40.710.10">
    <property type="entry name" value="DD-peptidase/beta-lactamase superfamily"/>
    <property type="match status" value="1"/>
</dbReference>
<protein>
    <submittedName>
        <fullName evidence="1">Uncharacterized protein</fullName>
    </submittedName>
</protein>
<organism evidence="1 2">
    <name type="scientific">Aspergillus wentii DTO 134E9</name>
    <dbReference type="NCBI Taxonomy" id="1073089"/>
    <lineage>
        <taxon>Eukaryota</taxon>
        <taxon>Fungi</taxon>
        <taxon>Dikarya</taxon>
        <taxon>Ascomycota</taxon>
        <taxon>Pezizomycotina</taxon>
        <taxon>Eurotiomycetes</taxon>
        <taxon>Eurotiomycetidae</taxon>
        <taxon>Eurotiales</taxon>
        <taxon>Aspergillaceae</taxon>
        <taxon>Aspergillus</taxon>
        <taxon>Aspergillus subgen. Cremei</taxon>
    </lineage>
</organism>
<proteinExistence type="predicted"/>
<keyword evidence="2" id="KW-1185">Reference proteome</keyword>
<evidence type="ECO:0000313" key="1">
    <source>
        <dbReference type="EMBL" id="OJJ32843.1"/>
    </source>
</evidence>
<dbReference type="InterPro" id="IPR012338">
    <property type="entry name" value="Beta-lactam/transpept-like"/>
</dbReference>
<dbReference type="GeneID" id="63751733"/>
<sequence>MPFKEYLQKHICHSLGLTSTTLFIHRRPDIYRHLVDCRTRDAEGKLAPWPFDSKMIVSNFRMDDLIQEQGCNGLHSSAQDFITLLSDLLQEQPTLLKPETAELLFRPARGRLGGSRRTLGCTRRKPTYPGWQYCRDHLLVGDGMFLVYEPS</sequence>
<dbReference type="SUPFAM" id="SSF56601">
    <property type="entry name" value="beta-lactamase/transpeptidase-like"/>
    <property type="match status" value="1"/>
</dbReference>
<dbReference type="STRING" id="1073089.A0A1L9RDB8"/>
<dbReference type="Proteomes" id="UP000184383">
    <property type="component" value="Unassembled WGS sequence"/>
</dbReference>
<accession>A0A1L9RDB8</accession>
<reference evidence="2" key="1">
    <citation type="journal article" date="2017" name="Genome Biol.">
        <title>Comparative genomics reveals high biological diversity and specific adaptations in the industrially and medically important fungal genus Aspergillus.</title>
        <authorList>
            <person name="de Vries R.P."/>
            <person name="Riley R."/>
            <person name="Wiebenga A."/>
            <person name="Aguilar-Osorio G."/>
            <person name="Amillis S."/>
            <person name="Uchima C.A."/>
            <person name="Anderluh G."/>
            <person name="Asadollahi M."/>
            <person name="Askin M."/>
            <person name="Barry K."/>
            <person name="Battaglia E."/>
            <person name="Bayram O."/>
            <person name="Benocci T."/>
            <person name="Braus-Stromeyer S.A."/>
            <person name="Caldana C."/>
            <person name="Canovas D."/>
            <person name="Cerqueira G.C."/>
            <person name="Chen F."/>
            <person name="Chen W."/>
            <person name="Choi C."/>
            <person name="Clum A."/>
            <person name="Dos Santos R.A."/>
            <person name="Damasio A.R."/>
            <person name="Diallinas G."/>
            <person name="Emri T."/>
            <person name="Fekete E."/>
            <person name="Flipphi M."/>
            <person name="Freyberg S."/>
            <person name="Gallo A."/>
            <person name="Gournas C."/>
            <person name="Habgood R."/>
            <person name="Hainaut M."/>
            <person name="Harispe M.L."/>
            <person name="Henrissat B."/>
            <person name="Hilden K.S."/>
            <person name="Hope R."/>
            <person name="Hossain A."/>
            <person name="Karabika E."/>
            <person name="Karaffa L."/>
            <person name="Karanyi Z."/>
            <person name="Krasevec N."/>
            <person name="Kuo A."/>
            <person name="Kusch H."/>
            <person name="LaButti K."/>
            <person name="Lagendijk E.L."/>
            <person name="Lapidus A."/>
            <person name="Levasseur A."/>
            <person name="Lindquist E."/>
            <person name="Lipzen A."/>
            <person name="Logrieco A.F."/>
            <person name="MacCabe A."/>
            <person name="Maekelae M.R."/>
            <person name="Malavazi I."/>
            <person name="Melin P."/>
            <person name="Meyer V."/>
            <person name="Mielnichuk N."/>
            <person name="Miskei M."/>
            <person name="Molnar A.P."/>
            <person name="Mule G."/>
            <person name="Ngan C.Y."/>
            <person name="Orejas M."/>
            <person name="Orosz E."/>
            <person name="Ouedraogo J.P."/>
            <person name="Overkamp K.M."/>
            <person name="Park H.-S."/>
            <person name="Perrone G."/>
            <person name="Piumi F."/>
            <person name="Punt P.J."/>
            <person name="Ram A.F."/>
            <person name="Ramon A."/>
            <person name="Rauscher S."/>
            <person name="Record E."/>
            <person name="Riano-Pachon D.M."/>
            <person name="Robert V."/>
            <person name="Roehrig J."/>
            <person name="Ruller R."/>
            <person name="Salamov A."/>
            <person name="Salih N.S."/>
            <person name="Samson R.A."/>
            <person name="Sandor E."/>
            <person name="Sanguinetti M."/>
            <person name="Schuetze T."/>
            <person name="Sepcic K."/>
            <person name="Shelest E."/>
            <person name="Sherlock G."/>
            <person name="Sophianopoulou V."/>
            <person name="Squina F.M."/>
            <person name="Sun H."/>
            <person name="Susca A."/>
            <person name="Todd R.B."/>
            <person name="Tsang A."/>
            <person name="Unkles S.E."/>
            <person name="van de Wiele N."/>
            <person name="van Rossen-Uffink D."/>
            <person name="Oliveira J.V."/>
            <person name="Vesth T.C."/>
            <person name="Visser J."/>
            <person name="Yu J.-H."/>
            <person name="Zhou M."/>
            <person name="Andersen M.R."/>
            <person name="Archer D.B."/>
            <person name="Baker S.E."/>
            <person name="Benoit I."/>
            <person name="Brakhage A.A."/>
            <person name="Braus G.H."/>
            <person name="Fischer R."/>
            <person name="Frisvad J.C."/>
            <person name="Goldman G.H."/>
            <person name="Houbraken J."/>
            <person name="Oakley B."/>
            <person name="Pocsi I."/>
            <person name="Scazzocchio C."/>
            <person name="Seiboth B."/>
            <person name="vanKuyk P.A."/>
            <person name="Wortman J."/>
            <person name="Dyer P.S."/>
            <person name="Grigoriev I.V."/>
        </authorList>
    </citation>
    <scope>NUCLEOTIDE SEQUENCE [LARGE SCALE GENOMIC DNA]</scope>
    <source>
        <strain evidence="2">DTO 134E9</strain>
    </source>
</reference>
<evidence type="ECO:0000313" key="2">
    <source>
        <dbReference type="Proteomes" id="UP000184383"/>
    </source>
</evidence>
<dbReference type="VEuPathDB" id="FungiDB:ASPWEDRAFT_42878"/>
<name>A0A1L9RDB8_ASPWE</name>
<dbReference type="AlphaFoldDB" id="A0A1L9RDB8"/>
<dbReference type="EMBL" id="KV878214">
    <property type="protein sequence ID" value="OJJ32843.1"/>
    <property type="molecule type" value="Genomic_DNA"/>
</dbReference>
<dbReference type="OrthoDB" id="428260at2759"/>